<dbReference type="InParanoid" id="A0A3Q7FCS3"/>
<dbReference type="EnsemblPlants" id="Solyc02g092075.1.1">
    <property type="protein sequence ID" value="Solyc02g092075.1.1"/>
    <property type="gene ID" value="Solyc02g092075.1"/>
</dbReference>
<reference evidence="1" key="2">
    <citation type="submission" date="2019-01" db="UniProtKB">
        <authorList>
            <consortium name="EnsemblPlants"/>
        </authorList>
    </citation>
    <scope>IDENTIFICATION</scope>
    <source>
        <strain evidence="1">cv. Heinz 1706</strain>
    </source>
</reference>
<sequence>MYHRLLNHSIMNKSSGSPNNNAIFDVPEVYERSIHLKAIHPCFFHQECWREMRTSSNRDK</sequence>
<protein>
    <submittedName>
        <fullName evidence="1">Uncharacterized protein</fullName>
    </submittedName>
</protein>
<accession>A0A3Q7FCS3</accession>
<dbReference type="Proteomes" id="UP000004994">
    <property type="component" value="Chromosome 2"/>
</dbReference>
<evidence type="ECO:0000313" key="2">
    <source>
        <dbReference type="Proteomes" id="UP000004994"/>
    </source>
</evidence>
<proteinExistence type="predicted"/>
<evidence type="ECO:0000313" key="1">
    <source>
        <dbReference type="EnsemblPlants" id="Solyc02g092075.1.1"/>
    </source>
</evidence>
<reference evidence="1" key="1">
    <citation type="journal article" date="2012" name="Nature">
        <title>The tomato genome sequence provides insights into fleshy fruit evolution.</title>
        <authorList>
            <consortium name="Tomato Genome Consortium"/>
        </authorList>
    </citation>
    <scope>NUCLEOTIDE SEQUENCE [LARGE SCALE GENOMIC DNA]</scope>
    <source>
        <strain evidence="1">cv. Heinz 1706</strain>
    </source>
</reference>
<dbReference type="Gramene" id="Solyc02g092075.1.1">
    <property type="protein sequence ID" value="Solyc02g092075.1.1"/>
    <property type="gene ID" value="Solyc02g092075.1"/>
</dbReference>
<organism evidence="1">
    <name type="scientific">Solanum lycopersicum</name>
    <name type="common">Tomato</name>
    <name type="synonym">Lycopersicon esculentum</name>
    <dbReference type="NCBI Taxonomy" id="4081"/>
    <lineage>
        <taxon>Eukaryota</taxon>
        <taxon>Viridiplantae</taxon>
        <taxon>Streptophyta</taxon>
        <taxon>Embryophyta</taxon>
        <taxon>Tracheophyta</taxon>
        <taxon>Spermatophyta</taxon>
        <taxon>Magnoliopsida</taxon>
        <taxon>eudicotyledons</taxon>
        <taxon>Gunneridae</taxon>
        <taxon>Pentapetalae</taxon>
        <taxon>asterids</taxon>
        <taxon>lamiids</taxon>
        <taxon>Solanales</taxon>
        <taxon>Solanaceae</taxon>
        <taxon>Solanoideae</taxon>
        <taxon>Solaneae</taxon>
        <taxon>Solanum</taxon>
        <taxon>Solanum subgen. Lycopersicon</taxon>
    </lineage>
</organism>
<dbReference type="AlphaFoldDB" id="A0A3Q7FCS3"/>
<keyword evidence="2" id="KW-1185">Reference proteome</keyword>
<name>A0A3Q7FCS3_SOLLC</name>